<dbReference type="RefSeq" id="XP_028869671.1">
    <property type="nucleotide sequence ID" value="XM_029013838.1"/>
</dbReference>
<evidence type="ECO:0000313" key="1">
    <source>
        <dbReference type="EMBL" id="GBE63428.1"/>
    </source>
</evidence>
<sequence length="101" mass="11339">MRKRRHNTGWRTKKCFGNLDGSLPAFLADCDYSVCAVGDKQDGEVRRDLNGSSIYELLETEVNGQTLFNKNGKGYESKTLSELTGHLKHITRHATNTSTFT</sequence>
<name>A0A2H6KKC8_9APIC</name>
<gene>
    <name evidence="1" type="ORF">BOVATA_049210</name>
</gene>
<protein>
    <submittedName>
        <fullName evidence="1">IMP dehydrogenase, putative</fullName>
    </submittedName>
</protein>
<comment type="caution">
    <text evidence="1">The sequence shown here is derived from an EMBL/GenBank/DDBJ whole genome shotgun (WGS) entry which is preliminary data.</text>
</comment>
<dbReference type="Proteomes" id="UP000236319">
    <property type="component" value="Unassembled WGS sequence"/>
</dbReference>
<proteinExistence type="predicted"/>
<keyword evidence="2" id="KW-1185">Reference proteome</keyword>
<evidence type="ECO:0000313" key="2">
    <source>
        <dbReference type="Proteomes" id="UP000236319"/>
    </source>
</evidence>
<reference evidence="1 2" key="1">
    <citation type="journal article" date="2017" name="BMC Genomics">
        <title>Whole-genome assembly of Babesia ovata and comparative genomics between closely related pathogens.</title>
        <authorList>
            <person name="Yamagishi J."/>
            <person name="Asada M."/>
            <person name="Hakimi H."/>
            <person name="Tanaka T.Q."/>
            <person name="Sugimoto C."/>
            <person name="Kawazu S."/>
        </authorList>
    </citation>
    <scope>NUCLEOTIDE SEQUENCE [LARGE SCALE GENOMIC DNA]</scope>
    <source>
        <strain evidence="1 2">Miyake</strain>
    </source>
</reference>
<dbReference type="AlphaFoldDB" id="A0A2H6KKC8"/>
<accession>A0A2H6KKC8</accession>
<dbReference type="VEuPathDB" id="PiroplasmaDB:BOVATA_049210"/>
<dbReference type="EMBL" id="BDSA01000048">
    <property type="protein sequence ID" value="GBE63428.1"/>
    <property type="molecule type" value="Genomic_DNA"/>
</dbReference>
<organism evidence="1 2">
    <name type="scientific">Babesia ovata</name>
    <dbReference type="NCBI Taxonomy" id="189622"/>
    <lineage>
        <taxon>Eukaryota</taxon>
        <taxon>Sar</taxon>
        <taxon>Alveolata</taxon>
        <taxon>Apicomplexa</taxon>
        <taxon>Aconoidasida</taxon>
        <taxon>Piroplasmida</taxon>
        <taxon>Babesiidae</taxon>
        <taxon>Babesia</taxon>
    </lineage>
</organism>
<dbReference type="GeneID" id="39877198"/>